<dbReference type="Gene3D" id="3.40.47.10">
    <property type="match status" value="1"/>
</dbReference>
<dbReference type="InterPro" id="IPR016039">
    <property type="entry name" value="Thiolase-like"/>
</dbReference>
<evidence type="ECO:0000256" key="1">
    <source>
        <dbReference type="ARBA" id="ARBA00022679"/>
    </source>
</evidence>
<evidence type="ECO:0000313" key="2">
    <source>
        <dbReference type="EMBL" id="KYC35306.1"/>
    </source>
</evidence>
<dbReference type="GO" id="GO:0006633">
    <property type="term" value="P:fatty acid biosynthetic process"/>
    <property type="evidence" value="ECO:0007669"/>
    <property type="project" value="TreeGrafter"/>
</dbReference>
<dbReference type="GO" id="GO:0004315">
    <property type="term" value="F:3-oxoacyl-[acyl-carrier-protein] synthase activity"/>
    <property type="evidence" value="ECO:0007669"/>
    <property type="project" value="TreeGrafter"/>
</dbReference>
<keyword evidence="1" id="KW-0808">Transferase</keyword>
<dbReference type="PANTHER" id="PTHR11712:SF336">
    <property type="entry name" value="3-OXOACYL-[ACYL-CARRIER-PROTEIN] SYNTHASE, MITOCHONDRIAL"/>
    <property type="match status" value="1"/>
</dbReference>
<reference evidence="2 3" key="1">
    <citation type="journal article" date="2013" name="Genome Biol. Evol.">
        <title>Genomes of Stigonematalean cyanobacteria (subsection V) and the evolution of oxygenic photosynthesis from prokaryotes to plastids.</title>
        <authorList>
            <person name="Dagan T."/>
            <person name="Roettger M."/>
            <person name="Stucken K."/>
            <person name="Landan G."/>
            <person name="Koch R."/>
            <person name="Major P."/>
            <person name="Gould S.B."/>
            <person name="Goremykin V.V."/>
            <person name="Rippka R."/>
            <person name="Tandeau de Marsac N."/>
            <person name="Gugger M."/>
            <person name="Lockhart P.J."/>
            <person name="Allen J.F."/>
            <person name="Brune I."/>
            <person name="Maus I."/>
            <person name="Puhler A."/>
            <person name="Martin W.F."/>
        </authorList>
    </citation>
    <scope>NUCLEOTIDE SEQUENCE [LARGE SCALE GENOMIC DNA]</scope>
    <source>
        <strain evidence="2 3">PCC 7110</strain>
    </source>
</reference>
<dbReference type="EMBL" id="ANNX02000052">
    <property type="protein sequence ID" value="KYC35306.1"/>
    <property type="molecule type" value="Genomic_DNA"/>
</dbReference>
<dbReference type="AlphaFoldDB" id="A0A139WS96"/>
<evidence type="ECO:0000313" key="3">
    <source>
        <dbReference type="Proteomes" id="UP000076925"/>
    </source>
</evidence>
<proteinExistence type="predicted"/>
<keyword evidence="3" id="KW-1185">Reference proteome</keyword>
<dbReference type="SUPFAM" id="SSF53901">
    <property type="entry name" value="Thiolase-like"/>
    <property type="match status" value="1"/>
</dbReference>
<comment type="caution">
    <text evidence="2">The sequence shown here is derived from an EMBL/GenBank/DDBJ whole genome shotgun (WGS) entry which is preliminary data.</text>
</comment>
<name>A0A139WS96_9CYAN</name>
<dbReference type="PANTHER" id="PTHR11712">
    <property type="entry name" value="POLYKETIDE SYNTHASE-RELATED"/>
    <property type="match status" value="1"/>
</dbReference>
<dbReference type="STRING" id="128403.WA1_09150"/>
<evidence type="ECO:0008006" key="4">
    <source>
        <dbReference type="Google" id="ProtNLM"/>
    </source>
</evidence>
<protein>
    <recommendedName>
        <fullName evidence="4">Beta-ketoacyl synthase C-terminal domain-containing protein</fullName>
    </recommendedName>
</protein>
<accession>A0A139WS96</accession>
<gene>
    <name evidence="2" type="ORF">WA1_09150</name>
</gene>
<dbReference type="InterPro" id="IPR000794">
    <property type="entry name" value="Beta-ketoacyl_synthase"/>
</dbReference>
<organism evidence="2 3">
    <name type="scientific">Scytonema hofmannii PCC 7110</name>
    <dbReference type="NCBI Taxonomy" id="128403"/>
    <lineage>
        <taxon>Bacteria</taxon>
        <taxon>Bacillati</taxon>
        <taxon>Cyanobacteriota</taxon>
        <taxon>Cyanophyceae</taxon>
        <taxon>Nostocales</taxon>
        <taxon>Scytonemataceae</taxon>
        <taxon>Scytonema</taxon>
    </lineage>
</organism>
<sequence length="59" mass="6514">MTVVQDKIPPTINLEAPDPACDLDYVPLHSRTQRVEVALSNSFGFGGHNVALAFKKFEE</sequence>
<dbReference type="Proteomes" id="UP000076925">
    <property type="component" value="Unassembled WGS sequence"/>
</dbReference>
<dbReference type="GO" id="GO:0005829">
    <property type="term" value="C:cytosol"/>
    <property type="evidence" value="ECO:0007669"/>
    <property type="project" value="TreeGrafter"/>
</dbReference>